<dbReference type="Proteomes" id="UP000799755">
    <property type="component" value="Unassembled WGS sequence"/>
</dbReference>
<feature type="non-terminal residue" evidence="1">
    <location>
        <position position="1"/>
    </location>
</feature>
<evidence type="ECO:0000313" key="1">
    <source>
        <dbReference type="EMBL" id="KAF2472481.1"/>
    </source>
</evidence>
<protein>
    <submittedName>
        <fullName evidence="1">Uncharacterized protein</fullName>
    </submittedName>
</protein>
<keyword evidence="2" id="KW-1185">Reference proteome</keyword>
<organism evidence="1 2">
    <name type="scientific">Lindgomyces ingoldianus</name>
    <dbReference type="NCBI Taxonomy" id="673940"/>
    <lineage>
        <taxon>Eukaryota</taxon>
        <taxon>Fungi</taxon>
        <taxon>Dikarya</taxon>
        <taxon>Ascomycota</taxon>
        <taxon>Pezizomycotina</taxon>
        <taxon>Dothideomycetes</taxon>
        <taxon>Pleosporomycetidae</taxon>
        <taxon>Pleosporales</taxon>
        <taxon>Lindgomycetaceae</taxon>
        <taxon>Lindgomyces</taxon>
    </lineage>
</organism>
<reference evidence="1" key="1">
    <citation type="journal article" date="2020" name="Stud. Mycol.">
        <title>101 Dothideomycetes genomes: a test case for predicting lifestyles and emergence of pathogens.</title>
        <authorList>
            <person name="Haridas S."/>
            <person name="Albert R."/>
            <person name="Binder M."/>
            <person name="Bloem J."/>
            <person name="Labutti K."/>
            <person name="Salamov A."/>
            <person name="Andreopoulos B."/>
            <person name="Baker S."/>
            <person name="Barry K."/>
            <person name="Bills G."/>
            <person name="Bluhm B."/>
            <person name="Cannon C."/>
            <person name="Castanera R."/>
            <person name="Culley D."/>
            <person name="Daum C."/>
            <person name="Ezra D."/>
            <person name="Gonzalez J."/>
            <person name="Henrissat B."/>
            <person name="Kuo A."/>
            <person name="Liang C."/>
            <person name="Lipzen A."/>
            <person name="Lutzoni F."/>
            <person name="Magnuson J."/>
            <person name="Mondo S."/>
            <person name="Nolan M."/>
            <person name="Ohm R."/>
            <person name="Pangilinan J."/>
            <person name="Park H.-J."/>
            <person name="Ramirez L."/>
            <person name="Alfaro M."/>
            <person name="Sun H."/>
            <person name="Tritt A."/>
            <person name="Yoshinaga Y."/>
            <person name="Zwiers L.-H."/>
            <person name="Turgeon B."/>
            <person name="Goodwin S."/>
            <person name="Spatafora J."/>
            <person name="Crous P."/>
            <person name="Grigoriev I."/>
        </authorList>
    </citation>
    <scope>NUCLEOTIDE SEQUENCE</scope>
    <source>
        <strain evidence="1">ATCC 200398</strain>
    </source>
</reference>
<proteinExistence type="predicted"/>
<gene>
    <name evidence="1" type="ORF">BDR25DRAFT_220729</name>
</gene>
<name>A0ACB6R005_9PLEO</name>
<dbReference type="EMBL" id="MU003502">
    <property type="protein sequence ID" value="KAF2472481.1"/>
    <property type="molecule type" value="Genomic_DNA"/>
</dbReference>
<evidence type="ECO:0000313" key="2">
    <source>
        <dbReference type="Proteomes" id="UP000799755"/>
    </source>
</evidence>
<sequence length="109" mass="12744">DNTPKSTSGATCKWPAAYETEAIDWPLFSPDLNPIEHLHWLLKQKTVALEYFVDCAQRAWREIPEEMINDLITSVPRQIQAIVRATGWQTKYWGIPYRQLKLDDSRLKE</sequence>
<accession>A0ACB6R005</accession>
<comment type="caution">
    <text evidence="1">The sequence shown here is derived from an EMBL/GenBank/DDBJ whole genome shotgun (WGS) entry which is preliminary data.</text>
</comment>